<keyword evidence="13" id="KW-0449">Lipoprotein</keyword>
<evidence type="ECO:0000256" key="17">
    <source>
        <dbReference type="ARBA" id="ARBA00043664"/>
    </source>
</evidence>
<evidence type="ECO:0000256" key="4">
    <source>
        <dbReference type="ARBA" id="ARBA00022692"/>
    </source>
</evidence>
<keyword evidence="7" id="KW-0560">Oxidoreductase</keyword>
<keyword evidence="3" id="KW-0808">Transferase</keyword>
<comment type="similarity">
    <text evidence="2">Belongs to the MAPEG family.</text>
</comment>
<evidence type="ECO:0000313" key="24">
    <source>
        <dbReference type="EMBL" id="CAD5116570.1"/>
    </source>
</evidence>
<keyword evidence="12" id="KW-0456">Lyase</keyword>
<evidence type="ECO:0000256" key="19">
    <source>
        <dbReference type="ARBA" id="ARBA00051411"/>
    </source>
</evidence>
<dbReference type="AlphaFoldDB" id="A0A7I8VPQ8"/>
<evidence type="ECO:0000256" key="20">
    <source>
        <dbReference type="ARBA" id="ARBA00069748"/>
    </source>
</evidence>
<keyword evidence="6 23" id="KW-1133">Transmembrane helix</keyword>
<accession>A0A7I8VPQ8</accession>
<evidence type="ECO:0000256" key="2">
    <source>
        <dbReference type="ARBA" id="ARBA00010459"/>
    </source>
</evidence>
<evidence type="ECO:0000256" key="10">
    <source>
        <dbReference type="ARBA" id="ARBA00023136"/>
    </source>
</evidence>
<dbReference type="InterPro" id="IPR023352">
    <property type="entry name" value="MAPEG-like_dom_sf"/>
</dbReference>
<keyword evidence="9" id="KW-0496">Mitochondrion</keyword>
<comment type="pathway">
    <text evidence="15">Lipid metabolism; arachidonate metabolism.</text>
</comment>
<comment type="catalytic activity">
    <reaction evidence="19">
        <text>15-deoxy-Delta(12,14)-prostaglandin J2 + glutathione = 15-deoxy-Delta(12,14)-prostaglandin J2-S-(R)-glutathione</text>
        <dbReference type="Rhea" id="RHEA:75963"/>
        <dbReference type="ChEBI" id="CHEBI:57925"/>
        <dbReference type="ChEBI" id="CHEBI:85236"/>
        <dbReference type="ChEBI" id="CHEBI:194498"/>
    </reaction>
    <physiologicalReaction direction="left-to-right" evidence="19">
        <dbReference type="Rhea" id="RHEA:75964"/>
    </physiologicalReaction>
</comment>
<evidence type="ECO:0000256" key="15">
    <source>
        <dbReference type="ARBA" id="ARBA00037916"/>
    </source>
</evidence>
<organism evidence="24 25">
    <name type="scientific">Dimorphilus gyrociliatus</name>
    <dbReference type="NCBI Taxonomy" id="2664684"/>
    <lineage>
        <taxon>Eukaryota</taxon>
        <taxon>Metazoa</taxon>
        <taxon>Spiralia</taxon>
        <taxon>Lophotrochozoa</taxon>
        <taxon>Annelida</taxon>
        <taxon>Polychaeta</taxon>
        <taxon>Polychaeta incertae sedis</taxon>
        <taxon>Dinophilidae</taxon>
        <taxon>Dimorphilus</taxon>
    </lineage>
</organism>
<dbReference type="GO" id="GO:0005783">
    <property type="term" value="C:endoplasmic reticulum"/>
    <property type="evidence" value="ECO:0007669"/>
    <property type="project" value="TreeGrafter"/>
</dbReference>
<protein>
    <recommendedName>
        <fullName evidence="20">Glutathione S-transferase 3, mitochondrial</fullName>
        <ecNumber evidence="16">4.4.1.20</ecNumber>
    </recommendedName>
    <alternativeName>
        <fullName evidence="21">Glutathione peroxidase MGST3</fullName>
    </alternativeName>
    <alternativeName>
        <fullName evidence="22">LTC4 synthase MGST3</fullName>
    </alternativeName>
</protein>
<dbReference type="GO" id="GO:0005635">
    <property type="term" value="C:nuclear envelope"/>
    <property type="evidence" value="ECO:0007669"/>
    <property type="project" value="TreeGrafter"/>
</dbReference>
<dbReference type="GO" id="GO:0005741">
    <property type="term" value="C:mitochondrial outer membrane"/>
    <property type="evidence" value="ECO:0007669"/>
    <property type="project" value="UniProtKB-SubCell"/>
</dbReference>
<comment type="pathway">
    <text evidence="14">Lipid metabolism; leukotriene C4 biosynthesis.</text>
</comment>
<sequence length="139" mass="15283">MDRLPKDYGYVILTAVGSQLVNTWLGIKVGKARKQYGVKYPIMYSCENGGDNIFNCIQRAHQNTLENNPSFLTLLLIAGIEYPRFAAGAGGIYILGKIAYARGYSTGKPEGRYWGSFGYIGAISLMGCCIKMAYDNIMA</sequence>
<evidence type="ECO:0000313" key="25">
    <source>
        <dbReference type="Proteomes" id="UP000549394"/>
    </source>
</evidence>
<evidence type="ECO:0000256" key="9">
    <source>
        <dbReference type="ARBA" id="ARBA00023128"/>
    </source>
</evidence>
<keyword evidence="8" id="KW-0443">Lipid metabolism</keyword>
<evidence type="ECO:0000256" key="12">
    <source>
        <dbReference type="ARBA" id="ARBA00023239"/>
    </source>
</evidence>
<dbReference type="GO" id="GO:0004364">
    <property type="term" value="F:glutathione transferase activity"/>
    <property type="evidence" value="ECO:0007669"/>
    <property type="project" value="TreeGrafter"/>
</dbReference>
<dbReference type="Pfam" id="PF01124">
    <property type="entry name" value="MAPEG"/>
    <property type="match status" value="1"/>
</dbReference>
<keyword evidence="11" id="KW-0564">Palmitate</keyword>
<dbReference type="PANTHER" id="PTHR10250">
    <property type="entry name" value="MICROSOMAL GLUTATHIONE S-TRANSFERASE"/>
    <property type="match status" value="1"/>
</dbReference>
<comment type="caution">
    <text evidence="24">The sequence shown here is derived from an EMBL/GenBank/DDBJ whole genome shotgun (WGS) entry which is preliminary data.</text>
</comment>
<evidence type="ECO:0000256" key="21">
    <source>
        <dbReference type="ARBA" id="ARBA00075145"/>
    </source>
</evidence>
<evidence type="ECO:0000256" key="5">
    <source>
        <dbReference type="ARBA" id="ARBA00022787"/>
    </source>
</evidence>
<evidence type="ECO:0000256" key="14">
    <source>
        <dbReference type="ARBA" id="ARBA00037884"/>
    </source>
</evidence>
<dbReference type="PANTHER" id="PTHR10250:SF26">
    <property type="entry name" value="GLUTATHIONE S-TRANSFERASE 3, MITOCHONDRIAL"/>
    <property type="match status" value="1"/>
</dbReference>
<evidence type="ECO:0000256" key="18">
    <source>
        <dbReference type="ARBA" id="ARBA00049298"/>
    </source>
</evidence>
<feature type="transmembrane region" description="Helical" evidence="23">
    <location>
        <begin position="116"/>
        <end position="134"/>
    </location>
</feature>
<dbReference type="FunFam" id="1.20.120.550:FF:000004">
    <property type="entry name" value="Microsomal glutathione S-transferase 3"/>
    <property type="match status" value="1"/>
</dbReference>
<comment type="subcellular location">
    <subcellularLocation>
        <location evidence="1">Mitochondrion outer membrane</location>
        <topology evidence="1">Multi-pass membrane protein</topology>
    </subcellularLocation>
</comment>
<evidence type="ECO:0000256" key="22">
    <source>
        <dbReference type="ARBA" id="ARBA00076908"/>
    </source>
</evidence>
<evidence type="ECO:0000256" key="8">
    <source>
        <dbReference type="ARBA" id="ARBA00023098"/>
    </source>
</evidence>
<proteinExistence type="inferred from homology"/>
<evidence type="ECO:0000256" key="7">
    <source>
        <dbReference type="ARBA" id="ARBA00023002"/>
    </source>
</evidence>
<evidence type="ECO:0000256" key="13">
    <source>
        <dbReference type="ARBA" id="ARBA00023288"/>
    </source>
</evidence>
<dbReference type="GO" id="GO:0006629">
    <property type="term" value="P:lipid metabolic process"/>
    <property type="evidence" value="ECO:0007669"/>
    <property type="project" value="UniProtKB-KW"/>
</dbReference>
<evidence type="ECO:0000256" key="6">
    <source>
        <dbReference type="ARBA" id="ARBA00022989"/>
    </source>
</evidence>
<dbReference type="GO" id="GO:0004602">
    <property type="term" value="F:glutathione peroxidase activity"/>
    <property type="evidence" value="ECO:0007669"/>
    <property type="project" value="TreeGrafter"/>
</dbReference>
<dbReference type="InterPro" id="IPR050997">
    <property type="entry name" value="MAPEG"/>
</dbReference>
<evidence type="ECO:0000256" key="16">
    <source>
        <dbReference type="ARBA" id="ARBA00039056"/>
    </source>
</evidence>
<dbReference type="EMBL" id="CAJFCJ010000006">
    <property type="protein sequence ID" value="CAD5116570.1"/>
    <property type="molecule type" value="Genomic_DNA"/>
</dbReference>
<keyword evidence="10 23" id="KW-0472">Membrane</keyword>
<comment type="catalytic activity">
    <reaction evidence="18">
        <text>leukotriene C4 = leukotriene A4 + glutathione</text>
        <dbReference type="Rhea" id="RHEA:17617"/>
        <dbReference type="ChEBI" id="CHEBI:57463"/>
        <dbReference type="ChEBI" id="CHEBI:57925"/>
        <dbReference type="ChEBI" id="CHEBI:57973"/>
        <dbReference type="EC" id="4.4.1.20"/>
    </reaction>
    <physiologicalReaction direction="right-to-left" evidence="18">
        <dbReference type="Rhea" id="RHEA:17619"/>
    </physiologicalReaction>
</comment>
<comment type="catalytic activity">
    <reaction evidence="17">
        <text>(5S)-hydroperoxy-(6E,8Z,11Z,14Z)-eicosatetraenoate + 2 glutathione = (5S)-hydroxy-(6E,8Z,11Z,14Z)-eicosatetraenoate + glutathione disulfide + H2O</text>
        <dbReference type="Rhea" id="RHEA:48620"/>
        <dbReference type="ChEBI" id="CHEBI:15377"/>
        <dbReference type="ChEBI" id="CHEBI:57450"/>
        <dbReference type="ChEBI" id="CHEBI:57925"/>
        <dbReference type="ChEBI" id="CHEBI:58297"/>
        <dbReference type="ChEBI" id="CHEBI:90632"/>
    </reaction>
    <physiologicalReaction direction="left-to-right" evidence="17">
        <dbReference type="Rhea" id="RHEA:48621"/>
    </physiologicalReaction>
</comment>
<keyword evidence="25" id="KW-1185">Reference proteome</keyword>
<dbReference type="Gene3D" id="1.20.120.550">
    <property type="entry name" value="Membrane associated eicosanoid/glutathione metabolism-like domain"/>
    <property type="match status" value="1"/>
</dbReference>
<name>A0A7I8VPQ8_9ANNE</name>
<keyword evidence="4 23" id="KW-0812">Transmembrane</keyword>
<evidence type="ECO:0000256" key="23">
    <source>
        <dbReference type="SAM" id="Phobius"/>
    </source>
</evidence>
<evidence type="ECO:0000256" key="1">
    <source>
        <dbReference type="ARBA" id="ARBA00004374"/>
    </source>
</evidence>
<feature type="transmembrane region" description="Helical" evidence="23">
    <location>
        <begin position="71"/>
        <end position="95"/>
    </location>
</feature>
<dbReference type="SUPFAM" id="SSF161084">
    <property type="entry name" value="MAPEG domain-like"/>
    <property type="match status" value="1"/>
</dbReference>
<dbReference type="GO" id="GO:0006691">
    <property type="term" value="P:leukotriene metabolic process"/>
    <property type="evidence" value="ECO:0007669"/>
    <property type="project" value="UniProtKB-ARBA"/>
</dbReference>
<evidence type="ECO:0000256" key="3">
    <source>
        <dbReference type="ARBA" id="ARBA00022679"/>
    </source>
</evidence>
<evidence type="ECO:0000256" key="11">
    <source>
        <dbReference type="ARBA" id="ARBA00023139"/>
    </source>
</evidence>
<dbReference type="Proteomes" id="UP000549394">
    <property type="component" value="Unassembled WGS sequence"/>
</dbReference>
<dbReference type="EC" id="4.4.1.20" evidence="16"/>
<dbReference type="GO" id="GO:0004464">
    <property type="term" value="F:leukotriene-C4 synthase activity"/>
    <property type="evidence" value="ECO:0007669"/>
    <property type="project" value="UniProtKB-EC"/>
</dbReference>
<dbReference type="InterPro" id="IPR001129">
    <property type="entry name" value="Membr-assoc_MAPEG"/>
</dbReference>
<reference evidence="24 25" key="1">
    <citation type="submission" date="2020-08" db="EMBL/GenBank/DDBJ databases">
        <authorList>
            <person name="Hejnol A."/>
        </authorList>
    </citation>
    <scope>NUCLEOTIDE SEQUENCE [LARGE SCALE GENOMIC DNA]</scope>
</reference>
<keyword evidence="5" id="KW-1000">Mitochondrion outer membrane</keyword>
<gene>
    <name evidence="24" type="ORF">DGYR_LOCUS5177</name>
</gene>
<dbReference type="OrthoDB" id="410651at2759"/>